<accession>A0A8J9YNZ0</accession>
<feature type="domain" description="6-phosphogluconate dehydrogenase NADP-binding" evidence="1">
    <location>
        <begin position="46"/>
        <end position="204"/>
    </location>
</feature>
<organism evidence="3 4">
    <name type="scientific">Branchiostoma lanceolatum</name>
    <name type="common">Common lancelet</name>
    <name type="synonym">Amphioxus lanceolatum</name>
    <dbReference type="NCBI Taxonomy" id="7740"/>
    <lineage>
        <taxon>Eukaryota</taxon>
        <taxon>Metazoa</taxon>
        <taxon>Chordata</taxon>
        <taxon>Cephalochordata</taxon>
        <taxon>Leptocardii</taxon>
        <taxon>Amphioxiformes</taxon>
        <taxon>Branchiostomatidae</taxon>
        <taxon>Branchiostoma</taxon>
    </lineage>
</organism>
<evidence type="ECO:0000313" key="4">
    <source>
        <dbReference type="Proteomes" id="UP000838412"/>
    </source>
</evidence>
<dbReference type="GO" id="GO:0008442">
    <property type="term" value="F:3-hydroxyisobutyrate dehydrogenase activity"/>
    <property type="evidence" value="ECO:0007669"/>
    <property type="project" value="TreeGrafter"/>
</dbReference>
<sequence length="373" mass="40532">MASAVLRTGTVLKHVLQQSRLIQVATYNLKSFTTSPMTSNLASQHVGVIGGGNVGRAVALGLIKHGHKVTMYDPNTANKSEMEAHGATWATSSAEAGQAADKVLFTALPAPPEVRQVMEEDGVLDLLKPGSCWIDHTTTDHEETMRLCAKAQARGVDMLECPLTGGMELLKAGLMTVLVGGDKTVLNQYEPLIRSYTDTVLYMGPAGHASIVKVISNMLAGAHMVLTGEAAMIAKRNGVNLNAFWNGIRASAGNSFVFETEAPLMFNGTYHPGFAIKLHCKDLDLGRKLAFDTDVPIDLLSMTEQIYRRAMFRYGKDAGSSHPPKMLEEDLKVSLRTKGYDTWKYSIKKVESDTIAVVHHDIGEEAKNWADDS</sequence>
<dbReference type="GO" id="GO:0050661">
    <property type="term" value="F:NADP binding"/>
    <property type="evidence" value="ECO:0007669"/>
    <property type="project" value="InterPro"/>
</dbReference>
<dbReference type="Pfam" id="PF03446">
    <property type="entry name" value="NAD_binding_2"/>
    <property type="match status" value="1"/>
</dbReference>
<dbReference type="GO" id="GO:0006574">
    <property type="term" value="P:L-valine catabolic process"/>
    <property type="evidence" value="ECO:0007669"/>
    <property type="project" value="TreeGrafter"/>
</dbReference>
<dbReference type="PANTHER" id="PTHR22981:SF84">
    <property type="entry name" value="3-HYDROXYISOBUTYRATE DEHYDROGENASE"/>
    <property type="match status" value="1"/>
</dbReference>
<dbReference type="GO" id="GO:0005739">
    <property type="term" value="C:mitochondrion"/>
    <property type="evidence" value="ECO:0007669"/>
    <property type="project" value="TreeGrafter"/>
</dbReference>
<dbReference type="EMBL" id="OV696686">
    <property type="protein sequence ID" value="CAH1232588.1"/>
    <property type="molecule type" value="Genomic_DNA"/>
</dbReference>
<dbReference type="Gene3D" id="1.10.1040.10">
    <property type="entry name" value="N-(1-d-carboxylethyl)-l-norvaline Dehydrogenase, domain 2"/>
    <property type="match status" value="1"/>
</dbReference>
<dbReference type="InterPro" id="IPR029154">
    <property type="entry name" value="HIBADH-like_NADP-bd"/>
</dbReference>
<evidence type="ECO:0000259" key="1">
    <source>
        <dbReference type="Pfam" id="PF03446"/>
    </source>
</evidence>
<reference evidence="3" key="1">
    <citation type="submission" date="2022-01" db="EMBL/GenBank/DDBJ databases">
        <authorList>
            <person name="Braso-Vives M."/>
        </authorList>
    </citation>
    <scope>NUCLEOTIDE SEQUENCE</scope>
</reference>
<dbReference type="InterPro" id="IPR036291">
    <property type="entry name" value="NAD(P)-bd_dom_sf"/>
</dbReference>
<dbReference type="InterPro" id="IPR013328">
    <property type="entry name" value="6PGD_dom2"/>
</dbReference>
<keyword evidence="4" id="KW-1185">Reference proteome</keyword>
<name>A0A8J9YNZ0_BRALA</name>
<dbReference type="SUPFAM" id="SSF48179">
    <property type="entry name" value="6-phosphogluconate dehydrogenase C-terminal domain-like"/>
    <property type="match status" value="1"/>
</dbReference>
<dbReference type="PANTHER" id="PTHR22981">
    <property type="entry name" value="3-HYDROXYISOBUTYRATE DEHYDROGENASE-RELATED"/>
    <property type="match status" value="1"/>
</dbReference>
<dbReference type="SUPFAM" id="SSF51735">
    <property type="entry name" value="NAD(P)-binding Rossmann-fold domains"/>
    <property type="match status" value="1"/>
</dbReference>
<dbReference type="Proteomes" id="UP000838412">
    <property type="component" value="Chromosome 1"/>
</dbReference>
<dbReference type="GO" id="GO:0051287">
    <property type="term" value="F:NAD binding"/>
    <property type="evidence" value="ECO:0007669"/>
    <property type="project" value="InterPro"/>
</dbReference>
<evidence type="ECO:0000313" key="3">
    <source>
        <dbReference type="EMBL" id="CAH1232588.1"/>
    </source>
</evidence>
<evidence type="ECO:0000259" key="2">
    <source>
        <dbReference type="Pfam" id="PF14833"/>
    </source>
</evidence>
<dbReference type="InterPro" id="IPR006115">
    <property type="entry name" value="6PGDH_NADP-bd"/>
</dbReference>
<protein>
    <submittedName>
        <fullName evidence="3">HIBADH protein</fullName>
    </submittedName>
</protein>
<dbReference type="InterPro" id="IPR029752">
    <property type="entry name" value="D-isomer_DH_CS1"/>
</dbReference>
<dbReference type="AlphaFoldDB" id="A0A8J9YNZ0"/>
<feature type="domain" description="3-hydroxyisobutyrate dehydrogenase-like NAD-binding" evidence="2">
    <location>
        <begin position="207"/>
        <end position="321"/>
    </location>
</feature>
<gene>
    <name evidence="3" type="primary">HIBADH</name>
    <name evidence="3" type="ORF">BLAG_LOCUS1641</name>
</gene>
<dbReference type="OrthoDB" id="435038at2759"/>
<proteinExistence type="predicted"/>
<dbReference type="Gene3D" id="3.40.50.720">
    <property type="entry name" value="NAD(P)-binding Rossmann-like Domain"/>
    <property type="match status" value="1"/>
</dbReference>
<dbReference type="PROSITE" id="PS00065">
    <property type="entry name" value="D_2_HYDROXYACID_DH_1"/>
    <property type="match status" value="1"/>
</dbReference>
<dbReference type="Pfam" id="PF14833">
    <property type="entry name" value="NAD_binding_11"/>
    <property type="match status" value="1"/>
</dbReference>
<dbReference type="InterPro" id="IPR008927">
    <property type="entry name" value="6-PGluconate_DH-like_C_sf"/>
</dbReference>